<keyword evidence="5" id="KW-1185">Reference proteome</keyword>
<dbReference type="PANTHER" id="PTHR46558:SF4">
    <property type="entry name" value="DNA-BIDING PHAGE PROTEIN"/>
    <property type="match status" value="1"/>
</dbReference>
<proteinExistence type="predicted"/>
<dbReference type="Gene3D" id="1.10.1240.10">
    <property type="entry name" value="Methionine synthase domain"/>
    <property type="match status" value="1"/>
</dbReference>
<dbReference type="Pfam" id="PF02310">
    <property type="entry name" value="B12-binding"/>
    <property type="match status" value="1"/>
</dbReference>
<dbReference type="RefSeq" id="WP_213236087.1">
    <property type="nucleotide sequence ID" value="NZ_JAHBCL010000009.1"/>
</dbReference>
<dbReference type="Gene3D" id="3.40.50.280">
    <property type="entry name" value="Cobalamin-binding domain"/>
    <property type="match status" value="1"/>
</dbReference>
<evidence type="ECO:0000313" key="4">
    <source>
        <dbReference type="EMBL" id="MBS7526282.1"/>
    </source>
</evidence>
<feature type="domain" description="B12-binding" evidence="3">
    <location>
        <begin position="178"/>
        <end position="306"/>
    </location>
</feature>
<dbReference type="PROSITE" id="PS50943">
    <property type="entry name" value="HTH_CROC1"/>
    <property type="match status" value="1"/>
</dbReference>
<dbReference type="CDD" id="cd00093">
    <property type="entry name" value="HTH_XRE"/>
    <property type="match status" value="1"/>
</dbReference>
<feature type="domain" description="HTH cro/C1-type" evidence="2">
    <location>
        <begin position="7"/>
        <end position="61"/>
    </location>
</feature>
<dbReference type="Gene3D" id="1.10.260.40">
    <property type="entry name" value="lambda repressor-like DNA-binding domains"/>
    <property type="match status" value="1"/>
</dbReference>
<dbReference type="InterPro" id="IPR010982">
    <property type="entry name" value="Lambda_DNA-bd_dom_sf"/>
</dbReference>
<dbReference type="PROSITE" id="PS51332">
    <property type="entry name" value="B12_BINDING"/>
    <property type="match status" value="1"/>
</dbReference>
<evidence type="ECO:0000256" key="1">
    <source>
        <dbReference type="ARBA" id="ARBA00023125"/>
    </source>
</evidence>
<dbReference type="SMART" id="SM00530">
    <property type="entry name" value="HTH_XRE"/>
    <property type="match status" value="1"/>
</dbReference>
<dbReference type="Proteomes" id="UP000746471">
    <property type="component" value="Unassembled WGS sequence"/>
</dbReference>
<keyword evidence="1" id="KW-0238">DNA-binding</keyword>
<evidence type="ECO:0000313" key="5">
    <source>
        <dbReference type="Proteomes" id="UP000746471"/>
    </source>
</evidence>
<dbReference type="PANTHER" id="PTHR46558">
    <property type="entry name" value="TRACRIPTIONAL REGULATORY PROTEIN-RELATED-RELATED"/>
    <property type="match status" value="1"/>
</dbReference>
<dbReference type="Pfam" id="PF02607">
    <property type="entry name" value="B12-binding_2"/>
    <property type="match status" value="1"/>
</dbReference>
<protein>
    <submittedName>
        <fullName evidence="4">Cobalamin-dependent protein</fullName>
    </submittedName>
</protein>
<dbReference type="InterPro" id="IPR036594">
    <property type="entry name" value="Meth_synthase_dom"/>
</dbReference>
<dbReference type="InterPro" id="IPR006158">
    <property type="entry name" value="Cobalamin-bd"/>
</dbReference>
<comment type="caution">
    <text evidence="4">The sequence shown here is derived from an EMBL/GenBank/DDBJ whole genome shotgun (WGS) entry which is preliminary data.</text>
</comment>
<dbReference type="Pfam" id="PF01381">
    <property type="entry name" value="HTH_3"/>
    <property type="match status" value="1"/>
</dbReference>
<dbReference type="CDD" id="cd02065">
    <property type="entry name" value="B12-binding_like"/>
    <property type="match status" value="1"/>
</dbReference>
<dbReference type="InterPro" id="IPR003759">
    <property type="entry name" value="Cbl-bd_cap"/>
</dbReference>
<dbReference type="InterPro" id="IPR036724">
    <property type="entry name" value="Cobalamin-bd_sf"/>
</dbReference>
<reference evidence="4 5" key="1">
    <citation type="submission" date="2021-05" db="EMBL/GenBank/DDBJ databases">
        <title>Fusibacter ferrireducens sp. nov., an anaerobic, sulfur- and Fe-reducing bacterium isolated from the mangrove sediment.</title>
        <authorList>
            <person name="Qiu D."/>
        </authorList>
    </citation>
    <scope>NUCLEOTIDE SEQUENCE [LARGE SCALE GENOMIC DNA]</scope>
    <source>
        <strain evidence="4 5">DSM 12116</strain>
    </source>
</reference>
<gene>
    <name evidence="4" type="ORF">KHM83_06305</name>
</gene>
<dbReference type="EMBL" id="JAHBCL010000009">
    <property type="protein sequence ID" value="MBS7526282.1"/>
    <property type="molecule type" value="Genomic_DNA"/>
</dbReference>
<evidence type="ECO:0000259" key="3">
    <source>
        <dbReference type="PROSITE" id="PS51332"/>
    </source>
</evidence>
<name>A0ABS5PN33_9FIRM</name>
<organism evidence="4 5">
    <name type="scientific">Fusibacter paucivorans</name>
    <dbReference type="NCBI Taxonomy" id="76009"/>
    <lineage>
        <taxon>Bacteria</taxon>
        <taxon>Bacillati</taxon>
        <taxon>Bacillota</taxon>
        <taxon>Clostridia</taxon>
        <taxon>Eubacteriales</taxon>
        <taxon>Eubacteriales Family XII. Incertae Sedis</taxon>
        <taxon>Fusibacter</taxon>
    </lineage>
</organism>
<accession>A0ABS5PN33</accession>
<sequence>MTFSEQLKYLRKQKGLSQVQLAHALSITQPAVANYESGARMPSIKLLQKMALIFDIAMHELVTEDEIAADMQMLHREQSKILKTNPDVFYSVQVEKLMIYLLNGHLADIVHFIAMLHYYEITTAMICERILKVVLYRIGGLWANGEIDVFQEHFMTEAIHLGMQQLYAKRHPFKKAGFTTFIGVTAPQEMHDMGLRMMHHELMQAGWTTYYLGSQTAIAEVVAAVTKWEPHVLGISCTMPQHLNGVHELINAIRLMPNGLQPLILVSGQALESLMADTVKKEADLYAESMEEAIYKLSTLKRGIYA</sequence>
<dbReference type="SUPFAM" id="SSF47413">
    <property type="entry name" value="lambda repressor-like DNA-binding domains"/>
    <property type="match status" value="1"/>
</dbReference>
<evidence type="ECO:0000259" key="2">
    <source>
        <dbReference type="PROSITE" id="PS50943"/>
    </source>
</evidence>
<dbReference type="SUPFAM" id="SSF52242">
    <property type="entry name" value="Cobalamin (vitamin B12)-binding domain"/>
    <property type="match status" value="1"/>
</dbReference>
<dbReference type="InterPro" id="IPR001387">
    <property type="entry name" value="Cro/C1-type_HTH"/>
</dbReference>